<dbReference type="GO" id="GO:0044210">
    <property type="term" value="P:'de novo' CTP biosynthetic process"/>
    <property type="evidence" value="ECO:0007669"/>
    <property type="project" value="UniProtKB-UniRule"/>
</dbReference>
<dbReference type="AlphaFoldDB" id="A0A1G2LRX7"/>
<dbReference type="InterPro" id="IPR004468">
    <property type="entry name" value="CTP_synthase"/>
</dbReference>
<dbReference type="InterPro" id="IPR029062">
    <property type="entry name" value="Class_I_gatase-like"/>
</dbReference>
<comment type="catalytic activity">
    <reaction evidence="11">
        <text>UTP + NH4(+) + ATP = CTP + ADP + phosphate + 2 H(+)</text>
        <dbReference type="Rhea" id="RHEA:16597"/>
        <dbReference type="ChEBI" id="CHEBI:15378"/>
        <dbReference type="ChEBI" id="CHEBI:28938"/>
        <dbReference type="ChEBI" id="CHEBI:30616"/>
        <dbReference type="ChEBI" id="CHEBI:37563"/>
        <dbReference type="ChEBI" id="CHEBI:43474"/>
        <dbReference type="ChEBI" id="CHEBI:46398"/>
        <dbReference type="ChEBI" id="CHEBI:456216"/>
    </reaction>
</comment>
<evidence type="ECO:0000256" key="10">
    <source>
        <dbReference type="ARBA" id="ARBA00047781"/>
    </source>
</evidence>
<comment type="caution">
    <text evidence="11">Lacks conserved residue(s) required for the propagation of feature annotation.</text>
</comment>
<evidence type="ECO:0000256" key="6">
    <source>
        <dbReference type="ARBA" id="ARBA00022840"/>
    </source>
</evidence>
<dbReference type="CDD" id="cd03113">
    <property type="entry name" value="CTPS_N"/>
    <property type="match status" value="1"/>
</dbReference>
<feature type="active site" evidence="11">
    <location>
        <position position="517"/>
    </location>
</feature>
<evidence type="ECO:0000313" key="15">
    <source>
        <dbReference type="Proteomes" id="UP000177171"/>
    </source>
</evidence>
<feature type="binding site" evidence="11">
    <location>
        <begin position="187"/>
        <end position="192"/>
    </location>
    <ligand>
        <name>UTP</name>
        <dbReference type="ChEBI" id="CHEBI:46398"/>
    </ligand>
</feature>
<organism evidence="14 15">
    <name type="scientific">Candidatus Sungbacteria bacterium RIFCSPLOWO2_12_FULL_41_11</name>
    <dbReference type="NCBI Taxonomy" id="1802286"/>
    <lineage>
        <taxon>Bacteria</taxon>
        <taxon>Candidatus Sungiibacteriota</taxon>
    </lineage>
</organism>
<dbReference type="InterPro" id="IPR017456">
    <property type="entry name" value="CTP_synthase_N"/>
</dbReference>
<evidence type="ECO:0000256" key="3">
    <source>
        <dbReference type="ARBA" id="ARBA00022598"/>
    </source>
</evidence>
<evidence type="ECO:0000256" key="8">
    <source>
        <dbReference type="ARBA" id="ARBA00022962"/>
    </source>
</evidence>
<dbReference type="Pfam" id="PF00117">
    <property type="entry name" value="GATase"/>
    <property type="match status" value="1"/>
</dbReference>
<dbReference type="FunFam" id="3.40.50.300:FF:000009">
    <property type="entry name" value="CTP synthase"/>
    <property type="match status" value="1"/>
</dbReference>
<accession>A0A1G2LRX7</accession>
<dbReference type="Gene3D" id="3.40.50.300">
    <property type="entry name" value="P-loop containing nucleotide triphosphate hydrolases"/>
    <property type="match status" value="1"/>
</dbReference>
<comment type="caution">
    <text evidence="14">The sequence shown here is derived from an EMBL/GenBank/DDBJ whole genome shotgun (WGS) entry which is preliminary data.</text>
</comment>
<reference evidence="14 15" key="1">
    <citation type="journal article" date="2016" name="Nat. Commun.">
        <title>Thousands of microbial genomes shed light on interconnected biogeochemical processes in an aquifer system.</title>
        <authorList>
            <person name="Anantharaman K."/>
            <person name="Brown C.T."/>
            <person name="Hug L.A."/>
            <person name="Sharon I."/>
            <person name="Castelle C.J."/>
            <person name="Probst A.J."/>
            <person name="Thomas B.C."/>
            <person name="Singh A."/>
            <person name="Wilkins M.J."/>
            <person name="Karaoz U."/>
            <person name="Brodie E.L."/>
            <person name="Williams K.H."/>
            <person name="Hubbard S.S."/>
            <person name="Banfield J.F."/>
        </authorList>
    </citation>
    <scope>NUCLEOTIDE SEQUENCE [LARGE SCALE GENOMIC DNA]</scope>
</reference>
<dbReference type="EMBL" id="MHQY01000008">
    <property type="protein sequence ID" value="OHA14376.1"/>
    <property type="molecule type" value="Genomic_DNA"/>
</dbReference>
<gene>
    <name evidence="11" type="primary">pyrG</name>
    <name evidence="14" type="ORF">A3G49_01995</name>
</gene>
<dbReference type="Gene3D" id="3.40.50.880">
    <property type="match status" value="1"/>
</dbReference>
<feature type="active site" description="Nucleophile; for glutamine hydrolysis" evidence="11">
    <location>
        <position position="386"/>
    </location>
</feature>
<feature type="binding site" evidence="11">
    <location>
        <position position="13"/>
    </location>
    <ligand>
        <name>CTP</name>
        <dbReference type="ChEBI" id="CHEBI:37563"/>
        <note>allosteric inhibitor</note>
    </ligand>
</feature>
<dbReference type="GO" id="GO:0097268">
    <property type="term" value="C:cytoophidium"/>
    <property type="evidence" value="ECO:0007669"/>
    <property type="project" value="UniProtKB-ARBA"/>
</dbReference>
<comment type="catalytic activity">
    <reaction evidence="11">
        <text>L-glutamine + H2O = L-glutamate + NH4(+)</text>
        <dbReference type="Rhea" id="RHEA:15889"/>
        <dbReference type="ChEBI" id="CHEBI:15377"/>
        <dbReference type="ChEBI" id="CHEBI:28938"/>
        <dbReference type="ChEBI" id="CHEBI:29985"/>
        <dbReference type="ChEBI" id="CHEBI:58359"/>
    </reaction>
</comment>
<feature type="binding site" evidence="11">
    <location>
        <position position="359"/>
    </location>
    <ligand>
        <name>L-glutamine</name>
        <dbReference type="ChEBI" id="CHEBI:58359"/>
    </ligand>
</feature>
<keyword evidence="6 11" id="KW-0067">ATP-binding</keyword>
<evidence type="ECO:0000256" key="9">
    <source>
        <dbReference type="ARBA" id="ARBA00022975"/>
    </source>
</evidence>
<feature type="binding site" evidence="11">
    <location>
        <position position="13"/>
    </location>
    <ligand>
        <name>UTP</name>
        <dbReference type="ChEBI" id="CHEBI:46398"/>
    </ligand>
</feature>
<evidence type="ECO:0000256" key="7">
    <source>
        <dbReference type="ARBA" id="ARBA00022842"/>
    </source>
</evidence>
<feature type="active site" evidence="11">
    <location>
        <position position="515"/>
    </location>
</feature>
<feature type="binding site" evidence="11">
    <location>
        <position position="241"/>
    </location>
    <ligand>
        <name>ATP</name>
        <dbReference type="ChEBI" id="CHEBI:30616"/>
    </ligand>
</feature>
<dbReference type="UniPathway" id="UPA00159">
    <property type="reaction ID" value="UER00277"/>
</dbReference>
<dbReference type="HAMAP" id="MF_01227">
    <property type="entry name" value="PyrG"/>
    <property type="match status" value="1"/>
</dbReference>
<keyword evidence="4 11" id="KW-0479">Metal-binding</keyword>
<dbReference type="CDD" id="cd01746">
    <property type="entry name" value="GATase1_CTP_Synthase"/>
    <property type="match status" value="1"/>
</dbReference>
<feature type="domain" description="Glutamine amidotransferase" evidence="12">
    <location>
        <begin position="306"/>
        <end position="534"/>
    </location>
</feature>
<proteinExistence type="inferred from homology"/>
<feature type="binding site" evidence="11">
    <location>
        <position position="223"/>
    </location>
    <ligand>
        <name>CTP</name>
        <dbReference type="ChEBI" id="CHEBI:37563"/>
        <note>allosteric inhibitor</note>
    </ligand>
</feature>
<comment type="activity regulation">
    <text evidence="11">Allosterically activated by GTP, when glutamine is the substrate; GTP has no effect on the reaction when ammonia is the substrate. The allosteric effector GTP functions by stabilizing the protein conformation that binds the tetrahedral intermediate(s) formed during glutamine hydrolysis. Inhibited by the product CTP, via allosteric rather than competitive inhibition.</text>
</comment>
<feature type="binding site" evidence="11">
    <location>
        <position position="71"/>
    </location>
    <ligand>
        <name>Mg(2+)</name>
        <dbReference type="ChEBI" id="CHEBI:18420"/>
    </ligand>
</feature>
<feature type="binding site" evidence="11">
    <location>
        <position position="470"/>
    </location>
    <ligand>
        <name>L-glutamine</name>
        <dbReference type="ChEBI" id="CHEBI:58359"/>
    </ligand>
</feature>
<dbReference type="SUPFAM" id="SSF52317">
    <property type="entry name" value="Class I glutamine amidotransferase-like"/>
    <property type="match status" value="1"/>
</dbReference>
<dbReference type="SUPFAM" id="SSF52540">
    <property type="entry name" value="P-loop containing nucleoside triphosphate hydrolases"/>
    <property type="match status" value="1"/>
</dbReference>
<dbReference type="Proteomes" id="UP000177171">
    <property type="component" value="Unassembled WGS sequence"/>
</dbReference>
<evidence type="ECO:0000259" key="13">
    <source>
        <dbReference type="Pfam" id="PF06418"/>
    </source>
</evidence>
<keyword evidence="3 11" id="KW-0436">Ligase</keyword>
<dbReference type="GO" id="GO:0042802">
    <property type="term" value="F:identical protein binding"/>
    <property type="evidence" value="ECO:0007669"/>
    <property type="project" value="TreeGrafter"/>
</dbReference>
<keyword evidence="9 11" id="KW-0665">Pyrimidine biosynthesis</keyword>
<dbReference type="InterPro" id="IPR017926">
    <property type="entry name" value="GATASE"/>
</dbReference>
<protein>
    <recommendedName>
        <fullName evidence="11">CTP synthase</fullName>
        <ecNumber evidence="11">6.3.4.2</ecNumber>
    </recommendedName>
    <alternativeName>
        <fullName evidence="11">Cytidine 5'-triphosphate synthase</fullName>
    </alternativeName>
    <alternativeName>
        <fullName evidence="11">Cytidine triphosphate synthetase</fullName>
        <shortName evidence="11">CTP synthetase</shortName>
        <shortName evidence="11">CTPS</shortName>
    </alternativeName>
    <alternativeName>
        <fullName evidence="11">UTP--ammonia ligase</fullName>
    </alternativeName>
</protein>
<dbReference type="PROSITE" id="PS51273">
    <property type="entry name" value="GATASE_TYPE_1"/>
    <property type="match status" value="1"/>
</dbReference>
<dbReference type="GO" id="GO:0003883">
    <property type="term" value="F:CTP synthase activity"/>
    <property type="evidence" value="ECO:0007669"/>
    <property type="project" value="UniProtKB-UniRule"/>
</dbReference>
<dbReference type="GO" id="GO:0004359">
    <property type="term" value="F:glutaminase activity"/>
    <property type="evidence" value="ECO:0007669"/>
    <property type="project" value="RHEA"/>
</dbReference>
<evidence type="ECO:0000256" key="11">
    <source>
        <dbReference type="HAMAP-Rule" id="MF_01227"/>
    </source>
</evidence>
<sequence length="540" mass="60845">MSKFIFICGGVMSGIGKGVTTASIGRILKSRGYRVTAVKIDPYINVDAGTMNPIEHGEIFVTEDGVECDQDVGNYERFLDQNIPKENYMTTGLIYQTVIERERNMEYGGKCVETIPHIPEEVIKRLDRAAKKAKADFTLIEIGGTVGEYQNAVFLEAGRMMRLMRPKDVIFVLVSYLPVPKMIGEMKTKPTQYAVRSMNSAGIQPDVIVARSVIPLDGPRKKKISIFCNIAPEDVISAPDIKSIYEIPINFEKDKLGYRILAKFGLKYRRKNMADWEQLAKNIKKAKKPVKIGIVGKYFGTGDFTLADSYISVIEALKHASWFHNRKPELIWLNAESYEKTPGLLTELKNFNGIVVPGGFGARGVEGKIKTIEYARKNKIPFLGLCYGLQLAVVEFARNVCGMKNAHTTEISPRAKYAVIDMLPEQLANIKEKRLGGSMRLGAYTCELAPGTKSFKAYGTKLISERHRHRYEVNNDFREKLEKGGMIFSGINPERNLIEIIELKNHPFFVGTQFHPEFKSRPLNPHPLFKEFIKSAIKTN</sequence>
<feature type="binding site" evidence="11">
    <location>
        <begin position="14"/>
        <end position="19"/>
    </location>
    <ligand>
        <name>ATP</name>
        <dbReference type="ChEBI" id="CHEBI:30616"/>
    </ligand>
</feature>
<dbReference type="GO" id="GO:0005524">
    <property type="term" value="F:ATP binding"/>
    <property type="evidence" value="ECO:0007669"/>
    <property type="project" value="UniProtKB-KW"/>
</dbReference>
<comment type="subunit">
    <text evidence="11">Homotetramer.</text>
</comment>
<keyword evidence="7 11" id="KW-0460">Magnesium</keyword>
<feature type="binding site" evidence="11">
    <location>
        <position position="71"/>
    </location>
    <ligand>
        <name>ATP</name>
        <dbReference type="ChEBI" id="CHEBI:30616"/>
    </ligand>
</feature>
<keyword evidence="5 11" id="KW-0547">Nucleotide-binding</keyword>
<dbReference type="GO" id="GO:0046872">
    <property type="term" value="F:metal ion binding"/>
    <property type="evidence" value="ECO:0007669"/>
    <property type="project" value="UniProtKB-KW"/>
</dbReference>
<comment type="miscellaneous">
    <text evidence="11">CTPSs have evolved a hybrid strategy for distinguishing between UTP and CTP. The overlapping regions of the product feedback inhibitory and substrate sites recognize a common feature in both compounds, the triphosphate moiety. To differentiate isosteric substrate and product pyrimidine rings, an additional pocket far from the expected kinase/ligase catalytic site, specifically recognizes the cytosine and ribose portions of the product inhibitor.</text>
</comment>
<keyword evidence="8 11" id="KW-0315">Glutamine amidotransferase</keyword>
<comment type="pathway">
    <text evidence="1 11">Pyrimidine metabolism; CTP biosynthesis via de novo pathway; CTP from UDP: step 2/2.</text>
</comment>
<evidence type="ECO:0000259" key="12">
    <source>
        <dbReference type="Pfam" id="PF00117"/>
    </source>
</evidence>
<dbReference type="PANTHER" id="PTHR11550">
    <property type="entry name" value="CTP SYNTHASE"/>
    <property type="match status" value="1"/>
</dbReference>
<dbReference type="Pfam" id="PF06418">
    <property type="entry name" value="CTP_synth_N"/>
    <property type="match status" value="1"/>
</dbReference>
<evidence type="ECO:0000256" key="1">
    <source>
        <dbReference type="ARBA" id="ARBA00005171"/>
    </source>
</evidence>
<dbReference type="EC" id="6.3.4.2" evidence="11"/>
<feature type="binding site" evidence="11">
    <location>
        <position position="223"/>
    </location>
    <ligand>
        <name>UTP</name>
        <dbReference type="ChEBI" id="CHEBI:46398"/>
    </ligand>
</feature>
<evidence type="ECO:0000256" key="5">
    <source>
        <dbReference type="ARBA" id="ARBA00022741"/>
    </source>
</evidence>
<comment type="similarity">
    <text evidence="2 11">Belongs to the CTP synthase family.</text>
</comment>
<dbReference type="NCBIfam" id="TIGR00337">
    <property type="entry name" value="PyrG"/>
    <property type="match status" value="1"/>
</dbReference>
<evidence type="ECO:0000313" key="14">
    <source>
        <dbReference type="EMBL" id="OHA14376.1"/>
    </source>
</evidence>
<name>A0A1G2LRX7_9BACT</name>
<comment type="function">
    <text evidence="11">Catalyzes the ATP-dependent amination of UTP to CTP with either L-glutamine or ammonia as the source of nitrogen. Regulates intracellular CTP levels through interactions with the four ribonucleotide triphosphates.</text>
</comment>
<feature type="region of interest" description="Amidoligase domain" evidence="11">
    <location>
        <begin position="1"/>
        <end position="266"/>
    </location>
</feature>
<dbReference type="PANTHER" id="PTHR11550:SF0">
    <property type="entry name" value="CTP SYNTHASE-RELATED"/>
    <property type="match status" value="1"/>
</dbReference>
<comment type="catalytic activity">
    <reaction evidence="10 11">
        <text>UTP + L-glutamine + ATP + H2O = CTP + L-glutamate + ADP + phosphate + 2 H(+)</text>
        <dbReference type="Rhea" id="RHEA:26426"/>
        <dbReference type="ChEBI" id="CHEBI:15377"/>
        <dbReference type="ChEBI" id="CHEBI:15378"/>
        <dbReference type="ChEBI" id="CHEBI:29985"/>
        <dbReference type="ChEBI" id="CHEBI:30616"/>
        <dbReference type="ChEBI" id="CHEBI:37563"/>
        <dbReference type="ChEBI" id="CHEBI:43474"/>
        <dbReference type="ChEBI" id="CHEBI:46398"/>
        <dbReference type="ChEBI" id="CHEBI:58359"/>
        <dbReference type="ChEBI" id="CHEBI:456216"/>
        <dbReference type="EC" id="6.3.4.2"/>
    </reaction>
</comment>
<dbReference type="GO" id="GO:0019856">
    <property type="term" value="P:pyrimidine nucleobase biosynthetic process"/>
    <property type="evidence" value="ECO:0007669"/>
    <property type="project" value="TreeGrafter"/>
</dbReference>
<dbReference type="InterPro" id="IPR027417">
    <property type="entry name" value="P-loop_NTPase"/>
</dbReference>
<evidence type="ECO:0000256" key="2">
    <source>
        <dbReference type="ARBA" id="ARBA00007533"/>
    </source>
</evidence>
<feature type="domain" description="CTP synthase N-terminal" evidence="13">
    <location>
        <begin position="3"/>
        <end position="265"/>
    </location>
</feature>
<dbReference type="FunFam" id="3.40.50.880:FF:000002">
    <property type="entry name" value="CTP synthase"/>
    <property type="match status" value="1"/>
</dbReference>
<evidence type="ECO:0000256" key="4">
    <source>
        <dbReference type="ARBA" id="ARBA00022723"/>
    </source>
</evidence>
<feature type="binding site" evidence="11">
    <location>
        <begin position="387"/>
        <end position="390"/>
    </location>
    <ligand>
        <name>L-glutamine</name>
        <dbReference type="ChEBI" id="CHEBI:58359"/>
    </ligand>
</feature>
<dbReference type="NCBIfam" id="NF003792">
    <property type="entry name" value="PRK05380.1"/>
    <property type="match status" value="1"/>
</dbReference>
<dbReference type="InterPro" id="IPR033828">
    <property type="entry name" value="GATase1_CTP_Synthase"/>
</dbReference>
<feature type="binding site" evidence="11">
    <location>
        <begin position="187"/>
        <end position="192"/>
    </location>
    <ligand>
        <name>CTP</name>
        <dbReference type="ChEBI" id="CHEBI:37563"/>
        <note>allosteric inhibitor</note>
    </ligand>
</feature>
<feature type="binding site" evidence="11">
    <location>
        <position position="141"/>
    </location>
    <ligand>
        <name>Mg(2+)</name>
        <dbReference type="ChEBI" id="CHEBI:18420"/>
    </ligand>
</feature>
<feature type="binding site" evidence="11">
    <location>
        <position position="410"/>
    </location>
    <ligand>
        <name>L-glutamine</name>
        <dbReference type="ChEBI" id="CHEBI:58359"/>
    </ligand>
</feature>